<keyword evidence="1" id="KW-1133">Transmembrane helix</keyword>
<organism evidence="2 3">
    <name type="scientific">Candidatus Anaerobutyricum stercoris</name>
    <dbReference type="NCBI Taxonomy" id="2838457"/>
    <lineage>
        <taxon>Bacteria</taxon>
        <taxon>Bacillati</taxon>
        <taxon>Bacillota</taxon>
        <taxon>Clostridia</taxon>
        <taxon>Lachnospirales</taxon>
        <taxon>Lachnospiraceae</taxon>
        <taxon>Anaerobutyricum</taxon>
    </lineage>
</organism>
<protein>
    <submittedName>
        <fullName evidence="2">FeoB-associated Cys-rich membrane protein</fullName>
    </submittedName>
</protein>
<dbReference type="EMBL" id="DXBR01000081">
    <property type="protein sequence ID" value="HIZ40018.1"/>
    <property type="molecule type" value="Genomic_DNA"/>
</dbReference>
<reference evidence="2" key="2">
    <citation type="submission" date="2021-04" db="EMBL/GenBank/DDBJ databases">
        <authorList>
            <person name="Gilroy R."/>
        </authorList>
    </citation>
    <scope>NUCLEOTIDE SEQUENCE</scope>
    <source>
        <strain evidence="2">CHK179-28034</strain>
    </source>
</reference>
<gene>
    <name evidence="2" type="ORF">H9968_08885</name>
</gene>
<reference evidence="2" key="1">
    <citation type="journal article" date="2021" name="PeerJ">
        <title>Extensive microbial diversity within the chicken gut microbiome revealed by metagenomics and culture.</title>
        <authorList>
            <person name="Gilroy R."/>
            <person name="Ravi A."/>
            <person name="Getino M."/>
            <person name="Pursley I."/>
            <person name="Horton D.L."/>
            <person name="Alikhan N.F."/>
            <person name="Baker D."/>
            <person name="Gharbi K."/>
            <person name="Hall N."/>
            <person name="Watson M."/>
            <person name="Adriaenssens E.M."/>
            <person name="Foster-Nyarko E."/>
            <person name="Jarju S."/>
            <person name="Secka A."/>
            <person name="Antonio M."/>
            <person name="Oren A."/>
            <person name="Chaudhuri R.R."/>
            <person name="La Ragione R."/>
            <person name="Hildebrand F."/>
            <person name="Pallen M.J."/>
        </authorList>
    </citation>
    <scope>NUCLEOTIDE SEQUENCE</scope>
    <source>
        <strain evidence="2">CHK179-28034</strain>
    </source>
</reference>
<dbReference type="Pfam" id="PF12669">
    <property type="entry name" value="FeoB_associated"/>
    <property type="match status" value="1"/>
</dbReference>
<evidence type="ECO:0000256" key="1">
    <source>
        <dbReference type="SAM" id="Phobius"/>
    </source>
</evidence>
<dbReference type="AlphaFoldDB" id="A0A9D2ELQ3"/>
<evidence type="ECO:0000313" key="3">
    <source>
        <dbReference type="Proteomes" id="UP000824049"/>
    </source>
</evidence>
<keyword evidence="1" id="KW-0812">Transmembrane</keyword>
<accession>A0A9D2ELQ3</accession>
<proteinExistence type="predicted"/>
<dbReference type="Proteomes" id="UP000824049">
    <property type="component" value="Unassembled WGS sequence"/>
</dbReference>
<keyword evidence="1" id="KW-0472">Membrane</keyword>
<sequence length="58" mass="6299">MSLGDIIILAVLLIWLALSLRYMRKRRKSGKCIGCSGDCTACRGAAAMPVEREKGDSL</sequence>
<feature type="transmembrane region" description="Helical" evidence="1">
    <location>
        <begin position="6"/>
        <end position="23"/>
    </location>
</feature>
<name>A0A9D2ELQ3_9FIRM</name>
<comment type="caution">
    <text evidence="2">The sequence shown here is derived from an EMBL/GenBank/DDBJ whole genome shotgun (WGS) entry which is preliminary data.</text>
</comment>
<evidence type="ECO:0000313" key="2">
    <source>
        <dbReference type="EMBL" id="HIZ40018.1"/>
    </source>
</evidence>